<keyword evidence="1" id="KW-0472">Membrane</keyword>
<reference evidence="4" key="1">
    <citation type="journal article" date="2019" name="Int. J. Syst. Evol. Microbiol.">
        <title>The Global Catalogue of Microorganisms (GCM) 10K type strain sequencing project: providing services to taxonomists for standard genome sequencing and annotation.</title>
        <authorList>
            <consortium name="The Broad Institute Genomics Platform"/>
            <consortium name="The Broad Institute Genome Sequencing Center for Infectious Disease"/>
            <person name="Wu L."/>
            <person name="Ma J."/>
        </authorList>
    </citation>
    <scope>NUCLEOTIDE SEQUENCE [LARGE SCALE GENOMIC DNA]</scope>
    <source>
        <strain evidence="4">JCM 17979</strain>
    </source>
</reference>
<feature type="transmembrane region" description="Helical" evidence="1">
    <location>
        <begin position="140"/>
        <end position="159"/>
    </location>
</feature>
<evidence type="ECO:0000313" key="3">
    <source>
        <dbReference type="EMBL" id="GAA4771985.1"/>
    </source>
</evidence>
<dbReference type="InterPro" id="IPR003675">
    <property type="entry name" value="Rce1/LyrA-like_dom"/>
</dbReference>
<accession>A0ABP9A3Q3</accession>
<dbReference type="Pfam" id="PF02517">
    <property type="entry name" value="Rce1-like"/>
    <property type="match status" value="1"/>
</dbReference>
<feature type="domain" description="CAAX prenyl protease 2/Lysostaphin resistance protein A-like" evidence="2">
    <location>
        <begin position="117"/>
        <end position="203"/>
    </location>
</feature>
<keyword evidence="1" id="KW-0812">Transmembrane</keyword>
<keyword evidence="1" id="KW-1133">Transmembrane helix</keyword>
<gene>
    <name evidence="3" type="ORF">GCM10023200_00370</name>
</gene>
<evidence type="ECO:0000313" key="4">
    <source>
        <dbReference type="Proteomes" id="UP001500928"/>
    </source>
</evidence>
<evidence type="ECO:0000259" key="2">
    <source>
        <dbReference type="Pfam" id="PF02517"/>
    </source>
</evidence>
<feature type="transmembrane region" description="Helical" evidence="1">
    <location>
        <begin position="66"/>
        <end position="88"/>
    </location>
</feature>
<feature type="transmembrane region" description="Helical" evidence="1">
    <location>
        <begin position="12"/>
        <end position="29"/>
    </location>
</feature>
<dbReference type="RefSeq" id="WP_345410100.1">
    <property type="nucleotide sequence ID" value="NZ_BAABHO010000001.1"/>
</dbReference>
<organism evidence="3 4">
    <name type="scientific">Actinomycetospora chlora</name>
    <dbReference type="NCBI Taxonomy" id="663608"/>
    <lineage>
        <taxon>Bacteria</taxon>
        <taxon>Bacillati</taxon>
        <taxon>Actinomycetota</taxon>
        <taxon>Actinomycetes</taxon>
        <taxon>Pseudonocardiales</taxon>
        <taxon>Pseudonocardiaceae</taxon>
        <taxon>Actinomycetospora</taxon>
    </lineage>
</organism>
<evidence type="ECO:0000256" key="1">
    <source>
        <dbReference type="SAM" id="Phobius"/>
    </source>
</evidence>
<feature type="transmembrane region" description="Helical" evidence="1">
    <location>
        <begin position="213"/>
        <end position="233"/>
    </location>
</feature>
<dbReference type="EMBL" id="BAABHO010000001">
    <property type="protein sequence ID" value="GAA4771985.1"/>
    <property type="molecule type" value="Genomic_DNA"/>
</dbReference>
<protein>
    <recommendedName>
        <fullName evidence="2">CAAX prenyl protease 2/Lysostaphin resistance protein A-like domain-containing protein</fullName>
    </recommendedName>
</protein>
<name>A0ABP9A3Q3_9PSEU</name>
<dbReference type="Proteomes" id="UP001500928">
    <property type="component" value="Unassembled WGS sequence"/>
</dbReference>
<feature type="transmembrane region" description="Helical" evidence="1">
    <location>
        <begin position="94"/>
        <end position="112"/>
    </location>
</feature>
<comment type="caution">
    <text evidence="3">The sequence shown here is derived from an EMBL/GenBank/DDBJ whole genome shotgun (WGS) entry which is preliminary data.</text>
</comment>
<feature type="transmembrane region" description="Helical" evidence="1">
    <location>
        <begin position="165"/>
        <end position="183"/>
    </location>
</feature>
<sequence>MRLRSAVRRHPVVVFFVLTYAIAWGVLPFGTFGAYAPLVAALVVAPLCRGRAGLVELGRRLVRWRVPWWCYLLAIGVPLAVHLLAVLLRGEVSTIAWAAAGDVLLVALVRLVNPGDGPLGEEPGWRGFALPGMQARLSPLASTSILAVLVTAWHLPIAFLVGGDVVTTLVGLVVGTVAVTFWYSWLFDHARGSVLLVLVAHAVEGAVQDDTLLYFGLWLAVAVVLVVADLRWWRRPAPAEATWSRPEHGVIL</sequence>
<proteinExistence type="predicted"/>
<keyword evidence="4" id="KW-1185">Reference proteome</keyword>